<dbReference type="InterPro" id="IPR058649">
    <property type="entry name" value="CzcB_C"/>
</dbReference>
<dbReference type="GO" id="GO:0015679">
    <property type="term" value="P:plasma membrane copper ion transport"/>
    <property type="evidence" value="ECO:0007669"/>
    <property type="project" value="TreeGrafter"/>
</dbReference>
<name>I0INW9_LEPFC</name>
<feature type="domain" description="CusB-like three alpha-helical bundle" evidence="5">
    <location>
        <begin position="176"/>
        <end position="219"/>
    </location>
</feature>
<gene>
    <name evidence="9" type="primary">czcB</name>
    <name evidence="9" type="ordered locus">LFE_1285</name>
</gene>
<dbReference type="AlphaFoldDB" id="I0INW9"/>
<dbReference type="InterPro" id="IPR006143">
    <property type="entry name" value="RND_pump_MFP"/>
</dbReference>
<evidence type="ECO:0000256" key="3">
    <source>
        <dbReference type="ARBA" id="ARBA00022729"/>
    </source>
</evidence>
<dbReference type="SUPFAM" id="SSF111369">
    <property type="entry name" value="HlyD-like secretion proteins"/>
    <property type="match status" value="1"/>
</dbReference>
<organism evidence="9 10">
    <name type="scientific">Leptospirillum ferrooxidans (strain C2-3)</name>
    <dbReference type="NCBI Taxonomy" id="1162668"/>
    <lineage>
        <taxon>Bacteria</taxon>
        <taxon>Pseudomonadati</taxon>
        <taxon>Nitrospirota</taxon>
        <taxon>Nitrospiria</taxon>
        <taxon>Nitrospirales</taxon>
        <taxon>Nitrospiraceae</taxon>
        <taxon>Leptospirillum</taxon>
    </lineage>
</organism>
<dbReference type="GO" id="GO:0022857">
    <property type="term" value="F:transmembrane transporter activity"/>
    <property type="evidence" value="ECO:0007669"/>
    <property type="project" value="InterPro"/>
</dbReference>
<dbReference type="RefSeq" id="WP_014449457.1">
    <property type="nucleotide sequence ID" value="NC_017094.1"/>
</dbReference>
<dbReference type="PANTHER" id="PTHR30097">
    <property type="entry name" value="CATION EFFLUX SYSTEM PROTEIN CUSB"/>
    <property type="match status" value="1"/>
</dbReference>
<protein>
    <submittedName>
        <fullName evidence="9">Putative heavy metal efflux protein</fullName>
    </submittedName>
</protein>
<dbReference type="FunFam" id="2.40.420.20:FF:000003">
    <property type="entry name" value="Cation efflux system protein cusB"/>
    <property type="match status" value="1"/>
</dbReference>
<evidence type="ECO:0000259" key="6">
    <source>
        <dbReference type="Pfam" id="PF25919"/>
    </source>
</evidence>
<evidence type="ECO:0000256" key="4">
    <source>
        <dbReference type="ARBA" id="ARBA00023065"/>
    </source>
</evidence>
<accession>I0INW9</accession>
<dbReference type="GO" id="GO:0060003">
    <property type="term" value="P:copper ion export"/>
    <property type="evidence" value="ECO:0007669"/>
    <property type="project" value="TreeGrafter"/>
</dbReference>
<evidence type="ECO:0000259" key="8">
    <source>
        <dbReference type="Pfam" id="PF25975"/>
    </source>
</evidence>
<dbReference type="GO" id="GO:0030288">
    <property type="term" value="C:outer membrane-bounded periplasmic space"/>
    <property type="evidence" value="ECO:0007669"/>
    <property type="project" value="TreeGrafter"/>
</dbReference>
<evidence type="ECO:0000313" key="10">
    <source>
        <dbReference type="Proteomes" id="UP000007382"/>
    </source>
</evidence>
<reference evidence="10" key="2">
    <citation type="submission" date="2012-03" db="EMBL/GenBank/DDBJ databases">
        <title>The complete genome sequence of the pioneer microbe on fresh volcanic deposit, Leptospirillum ferrooxidans strain C2-3.</title>
        <authorList>
            <person name="Fujimura R."/>
            <person name="Sato Y."/>
            <person name="Nishizawa T."/>
            <person name="Nanba K."/>
            <person name="Oshima K."/>
            <person name="Hattori M."/>
            <person name="Kamijo T."/>
            <person name="Ohta H."/>
        </authorList>
    </citation>
    <scope>NUCLEOTIDE SEQUENCE [LARGE SCALE GENOMIC DNA]</scope>
    <source>
        <strain evidence="10">C2-3</strain>
    </source>
</reference>
<keyword evidence="2" id="KW-0813">Transport</keyword>
<proteinExistence type="inferred from homology"/>
<dbReference type="InterPro" id="IPR058791">
    <property type="entry name" value="3HB_CusB"/>
</dbReference>
<feature type="domain" description="CusB-like beta-barrel" evidence="7">
    <location>
        <begin position="257"/>
        <end position="332"/>
    </location>
</feature>
<feature type="domain" description="CzcB-like C-terminal circularly permuted SH3-like" evidence="8">
    <location>
        <begin position="341"/>
        <end position="400"/>
    </location>
</feature>
<dbReference type="InterPro" id="IPR058790">
    <property type="entry name" value="BSH_CusB"/>
</dbReference>
<dbReference type="FunFam" id="2.40.30.170:FF:000010">
    <property type="entry name" value="Efflux RND transporter periplasmic adaptor subunit"/>
    <property type="match status" value="1"/>
</dbReference>
<evidence type="ECO:0000259" key="5">
    <source>
        <dbReference type="Pfam" id="PF25869"/>
    </source>
</evidence>
<dbReference type="Gene3D" id="2.40.30.170">
    <property type="match status" value="1"/>
</dbReference>
<dbReference type="Gene3D" id="2.40.420.20">
    <property type="match status" value="1"/>
</dbReference>
<dbReference type="PANTHER" id="PTHR30097:SF15">
    <property type="entry name" value="CATION EFFLUX SYSTEM PROTEIN CUSB"/>
    <property type="match status" value="1"/>
</dbReference>
<dbReference type="Proteomes" id="UP000007382">
    <property type="component" value="Chromosome"/>
</dbReference>
<evidence type="ECO:0000256" key="1">
    <source>
        <dbReference type="ARBA" id="ARBA00009477"/>
    </source>
</evidence>
<dbReference type="InterPro" id="IPR058792">
    <property type="entry name" value="Beta-barrel_RND_2"/>
</dbReference>
<dbReference type="EMBL" id="AP012342">
    <property type="protein sequence ID" value="BAM06968.1"/>
    <property type="molecule type" value="Genomic_DNA"/>
</dbReference>
<dbReference type="Pfam" id="PF25919">
    <property type="entry name" value="BSH_CusB"/>
    <property type="match status" value="1"/>
</dbReference>
<dbReference type="GO" id="GO:0016020">
    <property type="term" value="C:membrane"/>
    <property type="evidence" value="ECO:0007669"/>
    <property type="project" value="InterPro"/>
</dbReference>
<dbReference type="Pfam" id="PF25954">
    <property type="entry name" value="Beta-barrel_RND_2"/>
    <property type="match status" value="1"/>
</dbReference>
<dbReference type="eggNOG" id="COG0845">
    <property type="taxonomic scope" value="Bacteria"/>
</dbReference>
<keyword evidence="3" id="KW-0732">Signal</keyword>
<keyword evidence="10" id="KW-1185">Reference proteome</keyword>
<sequence>MKTRSLVLSFMVLFLGIGIGAGAEHWRGSSKAPSPLMAETPKSPPKQTILYWRNPMNPSIHADHPMKDNMGMDYLPVFSSPASSPGTSVRVSPEIRQTLGIRLATVKRRTFTRTIRAAATVAFDEHRIRVITPRFSGWIRTLNIRSEGEIVRKGETIAEIYSPELANSEYEARIALLALRSDPGSADNQKIWNAAQERLTLLGVPEFEIRRLVKTGKPRSVIPVISAYSGIVTSIPARVGGEVSPKNPLMTLADTQKLWVNVFFYNPELAWVKNGDAVVLRFSSPSRRTYRGRLQFLNPEVGKTSRTIRARVTVPNPDGFLKAGMYLEATLHPDPHPDVLVIPREALIRTGSKTVVMTETGEGLFRPARVKTGARSRHWVEVLEGLGEGERVVVSGQFLLDSESRFENVSARMSEGGRP</sequence>
<dbReference type="STRING" id="1162668.LFE_1285"/>
<keyword evidence="4" id="KW-0406">Ion transport</keyword>
<evidence type="ECO:0000313" key="9">
    <source>
        <dbReference type="EMBL" id="BAM06968.1"/>
    </source>
</evidence>
<dbReference type="PATRIC" id="fig|1162668.3.peg.1500"/>
<dbReference type="Pfam" id="PF25869">
    <property type="entry name" value="3HB_CusB"/>
    <property type="match status" value="1"/>
</dbReference>
<dbReference type="KEGG" id="lfc:LFE_1285"/>
<evidence type="ECO:0000259" key="7">
    <source>
        <dbReference type="Pfam" id="PF25954"/>
    </source>
</evidence>
<comment type="similarity">
    <text evidence="1">Belongs to the membrane fusion protein (MFP) (TC 8.A.1) family.</text>
</comment>
<dbReference type="Pfam" id="PF25975">
    <property type="entry name" value="CzcB_C"/>
    <property type="match status" value="1"/>
</dbReference>
<feature type="domain" description="CusB-like barrel-sandwich hybrid" evidence="6">
    <location>
        <begin position="129"/>
        <end position="252"/>
    </location>
</feature>
<dbReference type="HOGENOM" id="CLU_018816_13_1_0"/>
<dbReference type="InterPro" id="IPR051909">
    <property type="entry name" value="MFP_Cation_Efflux"/>
</dbReference>
<evidence type="ECO:0000256" key="2">
    <source>
        <dbReference type="ARBA" id="ARBA00022448"/>
    </source>
</evidence>
<dbReference type="NCBIfam" id="TIGR01730">
    <property type="entry name" value="RND_mfp"/>
    <property type="match status" value="1"/>
</dbReference>
<dbReference type="GO" id="GO:0046914">
    <property type="term" value="F:transition metal ion binding"/>
    <property type="evidence" value="ECO:0007669"/>
    <property type="project" value="TreeGrafter"/>
</dbReference>
<reference evidence="9 10" key="1">
    <citation type="journal article" date="2012" name="J. Bacteriol.">
        <title>Complete Genome Sequence of Leptospirillum ferrooxidans Strain C2-3, Isolated from a Fresh Volcanic Ash Deposit on the Island of Miyake, Japan.</title>
        <authorList>
            <person name="Fujimura R."/>
            <person name="Sato Y."/>
            <person name="Nishizawa T."/>
            <person name="Oshima K."/>
            <person name="Kim S.-W."/>
            <person name="Hattori M."/>
            <person name="Kamijo T."/>
            <person name="Ohta H."/>
        </authorList>
    </citation>
    <scope>NUCLEOTIDE SEQUENCE [LARGE SCALE GENOMIC DNA]</scope>
    <source>
        <strain evidence="9 10">C2-3</strain>
    </source>
</reference>